<accession>A0ACB5UPR8</accession>
<keyword evidence="1" id="KW-0418">Kinase</keyword>
<dbReference type="EMBL" id="BTPU01000073">
    <property type="protein sequence ID" value="GMQ64544.1"/>
    <property type="molecule type" value="Genomic_DNA"/>
</dbReference>
<organism evidence="1 2">
    <name type="scientific">Vallitalea maricola</name>
    <dbReference type="NCBI Taxonomy" id="3074433"/>
    <lineage>
        <taxon>Bacteria</taxon>
        <taxon>Bacillati</taxon>
        <taxon>Bacillota</taxon>
        <taxon>Clostridia</taxon>
        <taxon>Lachnospirales</taxon>
        <taxon>Vallitaleaceae</taxon>
        <taxon>Vallitalea</taxon>
    </lineage>
</organism>
<evidence type="ECO:0000313" key="1">
    <source>
        <dbReference type="EMBL" id="GMQ64544.1"/>
    </source>
</evidence>
<evidence type="ECO:0000313" key="2">
    <source>
        <dbReference type="Proteomes" id="UP001374599"/>
    </source>
</evidence>
<dbReference type="Proteomes" id="UP001374599">
    <property type="component" value="Unassembled WGS sequence"/>
</dbReference>
<name>A0ACB5UPR8_9FIRM</name>
<keyword evidence="2" id="KW-1185">Reference proteome</keyword>
<reference evidence="1" key="1">
    <citation type="submission" date="2023-09" db="EMBL/GenBank/DDBJ databases">
        <title>Vallitalea sediminicola and Vallitalea maricola sp. nov., anaerobic bacteria isolated from marine sediment.</title>
        <authorList>
            <person name="Hirano S."/>
            <person name="Maeda A."/>
            <person name="Terahara T."/>
            <person name="Mori K."/>
            <person name="Hamada M."/>
            <person name="Matsumoto R."/>
            <person name="Kobayashi T."/>
        </authorList>
    </citation>
    <scope>NUCLEOTIDE SEQUENCE</scope>
    <source>
        <strain evidence="1">AN17-2</strain>
    </source>
</reference>
<proteinExistence type="predicted"/>
<protein>
    <submittedName>
        <fullName evidence="1">Anhydro-N-acetylmuramic acid kinase AnmK</fullName>
    </submittedName>
</protein>
<sequence length="391" mass="42854">MIDKLQKIINKDKKIAIGLMSGTSLDGVDAALVEIEKSSIETKVKLLEFDTLNYNLEERNKILDICANETSTVEDICKMNVYLGEKMAEAAMKVIEKAKIDKTDVDFISSHGQTIYHSPEYFATLQIGELAVIANRTGLITVGDFRPSDMAVGGQGAPLVPFVDYLLFNNKTKGRALINIGGISNVSLIEANAKPEEVVAFDMGPGNMLIDAVVSIGTYNKNTYDVNGYFSSKGEVCNNWLDVIINNDSFLTKLPPKSTGREQYTFELAQNLYDEGISRNLGFEDIVATITAYTAKSIVMHFNNYIDIHHNIDEVIVSGGGVYNNTIMQGLKDGLKQEVSIMDQWGYSSDAKEAIEFAVLGNEFLHGNNNNLPSATGANRGISMGKLALPY</sequence>
<comment type="caution">
    <text evidence="1">The sequence shown here is derived from an EMBL/GenBank/DDBJ whole genome shotgun (WGS) entry which is preliminary data.</text>
</comment>
<gene>
    <name evidence="1" type="primary">anmK</name>
    <name evidence="1" type="ORF">AN2V17_37810</name>
</gene>
<keyword evidence="1" id="KW-0808">Transferase</keyword>